<name>A0ABY9CSD2_VITVI</name>
<accession>A0ABY9CSD2</accession>
<organism evidence="1 2">
    <name type="scientific">Vitis vinifera</name>
    <name type="common">Grape</name>
    <dbReference type="NCBI Taxonomy" id="29760"/>
    <lineage>
        <taxon>Eukaryota</taxon>
        <taxon>Viridiplantae</taxon>
        <taxon>Streptophyta</taxon>
        <taxon>Embryophyta</taxon>
        <taxon>Tracheophyta</taxon>
        <taxon>Spermatophyta</taxon>
        <taxon>Magnoliopsida</taxon>
        <taxon>eudicotyledons</taxon>
        <taxon>Gunneridae</taxon>
        <taxon>Pentapetalae</taxon>
        <taxon>rosids</taxon>
        <taxon>Vitales</taxon>
        <taxon>Vitaceae</taxon>
        <taxon>Viteae</taxon>
        <taxon>Vitis</taxon>
    </lineage>
</organism>
<reference evidence="1 2" key="1">
    <citation type="journal article" date="2023" name="Hortic Res">
        <title>The complete reference genome for grapevine (Vitis vinifera L.) genetics and breeding.</title>
        <authorList>
            <person name="Shi X."/>
            <person name="Cao S."/>
            <person name="Wang X."/>
            <person name="Huang S."/>
            <person name="Wang Y."/>
            <person name="Liu Z."/>
            <person name="Liu W."/>
            <person name="Leng X."/>
            <person name="Peng Y."/>
            <person name="Wang N."/>
            <person name="Wang Y."/>
            <person name="Ma Z."/>
            <person name="Xu X."/>
            <person name="Zhang F."/>
            <person name="Xue H."/>
            <person name="Zhong H."/>
            <person name="Wang Y."/>
            <person name="Zhang K."/>
            <person name="Velt A."/>
            <person name="Avia K."/>
            <person name="Holtgrawe D."/>
            <person name="Grimplet J."/>
            <person name="Matus J.T."/>
            <person name="Ware D."/>
            <person name="Wu X."/>
            <person name="Wang H."/>
            <person name="Liu C."/>
            <person name="Fang Y."/>
            <person name="Rustenholz C."/>
            <person name="Cheng Z."/>
            <person name="Xiao H."/>
            <person name="Zhou Y."/>
        </authorList>
    </citation>
    <scope>NUCLEOTIDE SEQUENCE [LARGE SCALE GENOMIC DNA]</scope>
    <source>
        <strain evidence="2">cv. Pinot noir / PN40024</strain>
        <tissue evidence="1">Leaf</tissue>
    </source>
</reference>
<sequence>MYHSISGILNLAGRLATGSPSKSSHTISPSDNLNYLILCSSLSMCAWASFEVETTTMAAVRQPQSDSVQNAPYGEHVPLSEILNLKSPRRGFVLQPLLLALDSTFVKVMEPALEWLFKLYSLGLIRGVIDGKEMIEAVWKSASSGEDVVDLAVLKVIFSAVRFPVVEVPNGSKCDEKIGMD</sequence>
<protein>
    <submittedName>
        <fullName evidence="1">Uncharacterized protein</fullName>
    </submittedName>
</protein>
<gene>
    <name evidence="1" type="ORF">VitviT2T_015997</name>
</gene>
<dbReference type="Proteomes" id="UP001227230">
    <property type="component" value="Chromosome 10"/>
</dbReference>
<evidence type="ECO:0000313" key="2">
    <source>
        <dbReference type="Proteomes" id="UP001227230"/>
    </source>
</evidence>
<dbReference type="EMBL" id="CP126657">
    <property type="protein sequence ID" value="WJZ97389.1"/>
    <property type="molecule type" value="Genomic_DNA"/>
</dbReference>
<keyword evidence="2" id="KW-1185">Reference proteome</keyword>
<proteinExistence type="predicted"/>
<evidence type="ECO:0000313" key="1">
    <source>
        <dbReference type="EMBL" id="WJZ97389.1"/>
    </source>
</evidence>